<dbReference type="InterPro" id="IPR003848">
    <property type="entry name" value="DUF218"/>
</dbReference>
<feature type="domain" description="DUF218" evidence="2">
    <location>
        <begin position="47"/>
        <end position="190"/>
    </location>
</feature>
<dbReference type="RefSeq" id="WP_190826288.1">
    <property type="nucleotide sequence ID" value="NZ_CAWPPI010000033.1"/>
</dbReference>
<keyword evidence="1" id="KW-0812">Transmembrane</keyword>
<keyword evidence="1" id="KW-1133">Transmembrane helix</keyword>
<accession>A0A8J6XKC7</accession>
<organism evidence="3 4">
    <name type="scientific">Iningainema tapete BLCC-T55</name>
    <dbReference type="NCBI Taxonomy" id="2748662"/>
    <lineage>
        <taxon>Bacteria</taxon>
        <taxon>Bacillati</taxon>
        <taxon>Cyanobacteriota</taxon>
        <taxon>Cyanophyceae</taxon>
        <taxon>Nostocales</taxon>
        <taxon>Scytonemataceae</taxon>
        <taxon>Iningainema tapete</taxon>
    </lineage>
</organism>
<dbReference type="PANTHER" id="PTHR30336">
    <property type="entry name" value="INNER MEMBRANE PROTEIN, PROBABLE PERMEASE"/>
    <property type="match status" value="1"/>
</dbReference>
<dbReference type="InterPro" id="IPR014729">
    <property type="entry name" value="Rossmann-like_a/b/a_fold"/>
</dbReference>
<dbReference type="Proteomes" id="UP000629098">
    <property type="component" value="Unassembled WGS sequence"/>
</dbReference>
<reference evidence="3" key="1">
    <citation type="submission" date="2020-09" db="EMBL/GenBank/DDBJ databases">
        <title>Iningainema tapete sp. nov. (Scytonemataceae, Cyanobacteria) from greenhouses in central Florida (USA) produces two types of nodularin with biosynthetic potential for microcystin-LR and anabaenopeptins.</title>
        <authorList>
            <person name="Berthold D.E."/>
            <person name="Lefler F.W."/>
            <person name="Huang I.-S."/>
            <person name="Abdulla H."/>
            <person name="Zimba P.V."/>
            <person name="Laughinghouse H.D. IV."/>
        </authorList>
    </citation>
    <scope>NUCLEOTIDE SEQUENCE</scope>
    <source>
        <strain evidence="3">BLCCT55</strain>
    </source>
</reference>
<dbReference type="PANTHER" id="PTHR30336:SF20">
    <property type="entry name" value="DUF218 DOMAIN-CONTAINING PROTEIN"/>
    <property type="match status" value="1"/>
</dbReference>
<evidence type="ECO:0000256" key="1">
    <source>
        <dbReference type="SAM" id="Phobius"/>
    </source>
</evidence>
<protein>
    <submittedName>
        <fullName evidence="3">YdcF family protein</fullName>
    </submittedName>
</protein>
<comment type="caution">
    <text evidence="3">The sequence shown here is derived from an EMBL/GenBank/DDBJ whole genome shotgun (WGS) entry which is preliminary data.</text>
</comment>
<keyword evidence="4" id="KW-1185">Reference proteome</keyword>
<dbReference type="InterPro" id="IPR051599">
    <property type="entry name" value="Cell_Envelope_Assoc"/>
</dbReference>
<keyword evidence="1" id="KW-0472">Membrane</keyword>
<gene>
    <name evidence="3" type="ORF">ICL16_07810</name>
</gene>
<feature type="transmembrane region" description="Helical" evidence="1">
    <location>
        <begin position="12"/>
        <end position="36"/>
    </location>
</feature>
<dbReference type="AlphaFoldDB" id="A0A8J6XKC7"/>
<dbReference type="GO" id="GO:0005886">
    <property type="term" value="C:plasma membrane"/>
    <property type="evidence" value="ECO:0007669"/>
    <property type="project" value="TreeGrafter"/>
</dbReference>
<dbReference type="EMBL" id="JACXAE010000033">
    <property type="protein sequence ID" value="MBD2771997.1"/>
    <property type="molecule type" value="Genomic_DNA"/>
</dbReference>
<evidence type="ECO:0000259" key="2">
    <source>
        <dbReference type="Pfam" id="PF02698"/>
    </source>
</evidence>
<evidence type="ECO:0000313" key="4">
    <source>
        <dbReference type="Proteomes" id="UP000629098"/>
    </source>
</evidence>
<sequence length="210" mass="23739">MLLIDNTKKQSLTIFLVFLAFSFILPLMATAANIYFYGRKNKVTKADAAIVLGAEVWEKKPSPVFRERINHAINLYKRGKVSSIIFTGGIGKDKEIAEATVGKRYAMARGVEKSDILIETKSQTTLQNLKNAKKVASSQDLSKFIIVSDPLHLKRAVLMARDLGMNAYPSATPTTRYQSFKSKLKFLMRETSAYFVYQLSRISLSSWYFM</sequence>
<dbReference type="CDD" id="cd06259">
    <property type="entry name" value="YdcF-like"/>
    <property type="match status" value="1"/>
</dbReference>
<dbReference type="Pfam" id="PF02698">
    <property type="entry name" value="DUF218"/>
    <property type="match status" value="1"/>
</dbReference>
<name>A0A8J6XKC7_9CYAN</name>
<dbReference type="Gene3D" id="3.40.50.620">
    <property type="entry name" value="HUPs"/>
    <property type="match status" value="1"/>
</dbReference>
<evidence type="ECO:0000313" key="3">
    <source>
        <dbReference type="EMBL" id="MBD2771997.1"/>
    </source>
</evidence>
<proteinExistence type="predicted"/>